<dbReference type="Proteomes" id="UP000709437">
    <property type="component" value="Unassembled WGS sequence"/>
</dbReference>
<evidence type="ECO:0000313" key="4">
    <source>
        <dbReference type="Proteomes" id="UP000709437"/>
    </source>
</evidence>
<name>A0A9Q2W6F5_9MICO</name>
<dbReference type="PANTHER" id="PTHR23088">
    <property type="entry name" value="NITRILASE-RELATED"/>
    <property type="match status" value="1"/>
</dbReference>
<organism evidence="3 4">
    <name type="scientific">Curtobacterium flaccumfaciens pv. flaccumfaciens</name>
    <dbReference type="NCBI Taxonomy" id="138532"/>
    <lineage>
        <taxon>Bacteria</taxon>
        <taxon>Bacillati</taxon>
        <taxon>Actinomycetota</taxon>
        <taxon>Actinomycetes</taxon>
        <taxon>Micrococcales</taxon>
        <taxon>Microbacteriaceae</taxon>
        <taxon>Curtobacterium</taxon>
    </lineage>
</organism>
<dbReference type="AlphaFoldDB" id="A0A9Q2W6F5"/>
<dbReference type="PROSITE" id="PS50263">
    <property type="entry name" value="CN_HYDROLASE"/>
    <property type="match status" value="1"/>
</dbReference>
<evidence type="ECO:0000256" key="1">
    <source>
        <dbReference type="ARBA" id="ARBA00010613"/>
    </source>
</evidence>
<proteinExistence type="inferred from homology"/>
<dbReference type="SUPFAM" id="SSF56317">
    <property type="entry name" value="Carbon-nitrogen hydrolase"/>
    <property type="match status" value="1"/>
</dbReference>
<protein>
    <submittedName>
        <fullName evidence="3">Carbon-nitrogen hydrolase family protein</fullName>
    </submittedName>
</protein>
<dbReference type="GO" id="GO:0016787">
    <property type="term" value="F:hydrolase activity"/>
    <property type="evidence" value="ECO:0007669"/>
    <property type="project" value="UniProtKB-KW"/>
</dbReference>
<reference evidence="3" key="1">
    <citation type="submission" date="2021-05" db="EMBL/GenBank/DDBJ databases">
        <title>Whole genome sequence of Curtobacterium flaccumfaciens pv. flaccumfaciens strain CFBP 3417.</title>
        <authorList>
            <person name="Osdaghi E."/>
            <person name="Taghouti G."/>
            <person name="Portier P."/>
            <person name="Fazliarab A."/>
            <person name="Taghavi S.M."/>
            <person name="Briand M."/>
            <person name="Le-Saux M."/>
            <person name="Jacques M.-A."/>
        </authorList>
    </citation>
    <scope>NUCLEOTIDE SEQUENCE</scope>
    <source>
        <strain evidence="3">CFBP 3417</strain>
    </source>
</reference>
<comment type="caution">
    <text evidence="3">The sequence shown here is derived from an EMBL/GenBank/DDBJ whole genome shotgun (WGS) entry which is preliminary data.</text>
</comment>
<evidence type="ECO:0000259" key="2">
    <source>
        <dbReference type="PROSITE" id="PS50263"/>
    </source>
</evidence>
<accession>A0A9Q2W6F5</accession>
<gene>
    <name evidence="3" type="ORF">KK103_15125</name>
</gene>
<dbReference type="Pfam" id="PF00795">
    <property type="entry name" value="CN_hydrolase"/>
    <property type="match status" value="1"/>
</dbReference>
<dbReference type="RefSeq" id="WP_214563526.1">
    <property type="nucleotide sequence ID" value="NZ_JAHEWX010000023.1"/>
</dbReference>
<dbReference type="InterPro" id="IPR036526">
    <property type="entry name" value="C-N_Hydrolase_sf"/>
</dbReference>
<dbReference type="Gene3D" id="3.60.110.10">
    <property type="entry name" value="Carbon-nitrogen hydrolase"/>
    <property type="match status" value="1"/>
</dbReference>
<keyword evidence="3" id="KW-0378">Hydrolase</keyword>
<comment type="similarity">
    <text evidence="1">Belongs to the carbon-nitrogen hydrolase superfamily. NIT1/NIT2 family.</text>
</comment>
<feature type="domain" description="CN hydrolase" evidence="2">
    <location>
        <begin position="4"/>
        <end position="247"/>
    </location>
</feature>
<evidence type="ECO:0000313" key="3">
    <source>
        <dbReference type="EMBL" id="MBT1543095.1"/>
    </source>
</evidence>
<sequence>MATLTIAAAQFAPVDDPVANLAAVRTAAVDAAARGADLLVTPEYTSYFSADIDDRFVAAAQPLDGPFVTGLRDVARATGIALVVGVAESADTPQRFRNTLVAVLPSGDLAATYRKVHLYDAFGSRESDRIESGDPEQLPVFTLGGLRIGLETCYDLRFPEVTRRLAAPETGAADVVVLPAEWVRGPGKEHHWRTLLTARAIENTVWVVGVGQTPPIGIGGSVVLDPSGVAVASAGAAPGLLTATIDTTVTDTVRRVNPSLSLRRYDVSVRTPPGGPGQR</sequence>
<dbReference type="PANTHER" id="PTHR23088:SF27">
    <property type="entry name" value="DEAMINATED GLUTATHIONE AMIDASE"/>
    <property type="match status" value="1"/>
</dbReference>
<dbReference type="InterPro" id="IPR003010">
    <property type="entry name" value="C-N_Hydrolase"/>
</dbReference>
<dbReference type="EMBL" id="JAHEWX010000023">
    <property type="protein sequence ID" value="MBT1543095.1"/>
    <property type="molecule type" value="Genomic_DNA"/>
</dbReference>
<dbReference type="CDD" id="cd07581">
    <property type="entry name" value="nitrilase_3"/>
    <property type="match status" value="1"/>
</dbReference>